<organism evidence="2 3">
    <name type="scientific">Colletotrichum plurivorum</name>
    <dbReference type="NCBI Taxonomy" id="2175906"/>
    <lineage>
        <taxon>Eukaryota</taxon>
        <taxon>Fungi</taxon>
        <taxon>Dikarya</taxon>
        <taxon>Ascomycota</taxon>
        <taxon>Pezizomycotina</taxon>
        <taxon>Sordariomycetes</taxon>
        <taxon>Hypocreomycetidae</taxon>
        <taxon>Glomerellales</taxon>
        <taxon>Glomerellaceae</taxon>
        <taxon>Colletotrichum</taxon>
        <taxon>Colletotrichum orchidearum species complex</taxon>
    </lineage>
</organism>
<comment type="caution">
    <text evidence="2">The sequence shown here is derived from an EMBL/GenBank/DDBJ whole genome shotgun (WGS) entry which is preliminary data.</text>
</comment>
<accession>A0A8H6NHW5</accession>
<proteinExistence type="predicted"/>
<evidence type="ECO:0000313" key="3">
    <source>
        <dbReference type="Proteomes" id="UP000654918"/>
    </source>
</evidence>
<dbReference type="EMBL" id="WIGO01000061">
    <property type="protein sequence ID" value="KAF6833195.1"/>
    <property type="molecule type" value="Genomic_DNA"/>
</dbReference>
<name>A0A8H6NHW5_9PEZI</name>
<dbReference type="AlphaFoldDB" id="A0A8H6NHW5"/>
<sequence>MTSSYQPTEADGGIDSERKASVTETLNPVRYCFRVQVEKIPGPPLGRSITLANDFMRRNFDREFSWDLDYVYTPTNIGGEGKAWILIDVYKSATPSPKYGDVKLKVFRVGVVEEVM</sequence>
<protein>
    <submittedName>
        <fullName evidence="2">Uncharacterized protein</fullName>
    </submittedName>
</protein>
<reference evidence="2" key="1">
    <citation type="journal article" date="2020" name="Phytopathology">
        <title>Genome Sequence Resources of Colletotrichum truncatum, C. plurivorum, C. musicola, and C. sojae: Four Species Pathogenic to Soybean (Glycine max).</title>
        <authorList>
            <person name="Rogerio F."/>
            <person name="Boufleur T.R."/>
            <person name="Ciampi-Guillardi M."/>
            <person name="Sukno S.A."/>
            <person name="Thon M.R."/>
            <person name="Massola Junior N.S."/>
            <person name="Baroncelli R."/>
        </authorList>
    </citation>
    <scope>NUCLEOTIDE SEQUENCE</scope>
    <source>
        <strain evidence="2">LFN00145</strain>
    </source>
</reference>
<dbReference type="Proteomes" id="UP000654918">
    <property type="component" value="Unassembled WGS sequence"/>
</dbReference>
<feature type="region of interest" description="Disordered" evidence="1">
    <location>
        <begin position="1"/>
        <end position="21"/>
    </location>
</feature>
<evidence type="ECO:0000313" key="2">
    <source>
        <dbReference type="EMBL" id="KAF6833195.1"/>
    </source>
</evidence>
<evidence type="ECO:0000256" key="1">
    <source>
        <dbReference type="SAM" id="MobiDB-lite"/>
    </source>
</evidence>
<keyword evidence="3" id="KW-1185">Reference proteome</keyword>
<gene>
    <name evidence="2" type="ORF">CPLU01_05714</name>
</gene>